<dbReference type="OrthoDB" id="7739195at2"/>
<feature type="chain" id="PRO_5015787366" evidence="1">
    <location>
        <begin position="32"/>
        <end position="288"/>
    </location>
</feature>
<dbReference type="AlphaFoldDB" id="A0A2T7G5A7"/>
<dbReference type="Proteomes" id="UP000244446">
    <property type="component" value="Unassembled WGS sequence"/>
</dbReference>
<sequence>MNNVFENSRPGFARFIWLAFGSALMASPAVAGGRLEEFIASHGCTFGPQSEAAAVAAGFEPGEIAEFVEMHLEDGTAQRERSWVVLGEDVCKIRLPTIQSKWSATSPEVRENAPYVDLNGEDDLSEGCFLTDGVALFTKLCGGDIDAGFDAYIDFVGAGIISGDVRFYSPSPLKTPYGIQITSGDCARAPNTAAIAKSHPFIESHFDEFVHRVAAHTQCGEQLSYLSSQIGAEIQGVDISAPESADAEQINAYLGFELGIITMAAGWYEGMSGTEKGVPRPPLCHFPG</sequence>
<evidence type="ECO:0000256" key="1">
    <source>
        <dbReference type="SAM" id="SignalP"/>
    </source>
</evidence>
<protein>
    <submittedName>
        <fullName evidence="2">Uncharacterized protein</fullName>
    </submittedName>
</protein>
<comment type="caution">
    <text evidence="2">The sequence shown here is derived from an EMBL/GenBank/DDBJ whole genome shotgun (WGS) entry which is preliminary data.</text>
</comment>
<dbReference type="EMBL" id="QCYH01000007">
    <property type="protein sequence ID" value="PVA09590.1"/>
    <property type="molecule type" value="Genomic_DNA"/>
</dbReference>
<gene>
    <name evidence="2" type="ORF">DC366_12925</name>
</gene>
<dbReference type="RefSeq" id="WP_108692637.1">
    <property type="nucleotide sequence ID" value="NZ_QCYH01000007.1"/>
</dbReference>
<keyword evidence="1" id="KW-0732">Signal</keyword>
<name>A0A2T7G5A7_9RHOB</name>
<accession>A0A2T7G5A7</accession>
<evidence type="ECO:0000313" key="3">
    <source>
        <dbReference type="Proteomes" id="UP000244446"/>
    </source>
</evidence>
<organism evidence="2 3">
    <name type="scientific">Pelagivirga sediminicola</name>
    <dbReference type="NCBI Taxonomy" id="2170575"/>
    <lineage>
        <taxon>Bacteria</taxon>
        <taxon>Pseudomonadati</taxon>
        <taxon>Pseudomonadota</taxon>
        <taxon>Alphaproteobacteria</taxon>
        <taxon>Rhodobacterales</taxon>
        <taxon>Paracoccaceae</taxon>
        <taxon>Pelagivirga</taxon>
    </lineage>
</organism>
<proteinExistence type="predicted"/>
<reference evidence="2 3" key="1">
    <citation type="submission" date="2018-04" db="EMBL/GenBank/DDBJ databases">
        <title>Pelagivirga bohaiensis gen. nov., sp. nov., a bacterium isolated from the Bohai Sea.</title>
        <authorList>
            <person name="Ji X."/>
        </authorList>
    </citation>
    <scope>NUCLEOTIDE SEQUENCE [LARGE SCALE GENOMIC DNA]</scope>
    <source>
        <strain evidence="2 3">BH-SD19</strain>
    </source>
</reference>
<keyword evidence="3" id="KW-1185">Reference proteome</keyword>
<evidence type="ECO:0000313" key="2">
    <source>
        <dbReference type="EMBL" id="PVA09590.1"/>
    </source>
</evidence>
<feature type="signal peptide" evidence="1">
    <location>
        <begin position="1"/>
        <end position="31"/>
    </location>
</feature>